<sequence>MLFFKNVTQRNFVHNNVHIIKAPKIVDHVIGRQIETGQAQQSLIGRPARGCAHVAAGGRAGAAGREDATSRRGPRRPAALPVTSD</sequence>
<dbReference type="AlphaFoldDB" id="A0A8J9VQP8"/>
<dbReference type="OrthoDB" id="10590358at2759"/>
<organism evidence="2 3">
    <name type="scientific">Brenthis ino</name>
    <name type="common">lesser marbled fritillary</name>
    <dbReference type="NCBI Taxonomy" id="405034"/>
    <lineage>
        <taxon>Eukaryota</taxon>
        <taxon>Metazoa</taxon>
        <taxon>Ecdysozoa</taxon>
        <taxon>Arthropoda</taxon>
        <taxon>Hexapoda</taxon>
        <taxon>Insecta</taxon>
        <taxon>Pterygota</taxon>
        <taxon>Neoptera</taxon>
        <taxon>Endopterygota</taxon>
        <taxon>Lepidoptera</taxon>
        <taxon>Glossata</taxon>
        <taxon>Ditrysia</taxon>
        <taxon>Papilionoidea</taxon>
        <taxon>Nymphalidae</taxon>
        <taxon>Heliconiinae</taxon>
        <taxon>Argynnini</taxon>
        <taxon>Brenthis</taxon>
    </lineage>
</organism>
<feature type="region of interest" description="Disordered" evidence="1">
    <location>
        <begin position="55"/>
        <end position="85"/>
    </location>
</feature>
<feature type="non-terminal residue" evidence="2">
    <location>
        <position position="85"/>
    </location>
</feature>
<accession>A0A8J9VQP8</accession>
<gene>
    <name evidence="2" type="ORF">BINO364_LOCUS13463</name>
</gene>
<evidence type="ECO:0000313" key="3">
    <source>
        <dbReference type="Proteomes" id="UP000838878"/>
    </source>
</evidence>
<proteinExistence type="predicted"/>
<evidence type="ECO:0000313" key="2">
    <source>
        <dbReference type="EMBL" id="CAH0728218.1"/>
    </source>
</evidence>
<name>A0A8J9VQP8_9NEOP</name>
<reference evidence="2" key="1">
    <citation type="submission" date="2021-12" db="EMBL/GenBank/DDBJ databases">
        <authorList>
            <person name="Martin H S."/>
        </authorList>
    </citation>
    <scope>NUCLEOTIDE SEQUENCE</scope>
</reference>
<protein>
    <submittedName>
        <fullName evidence="2">Uncharacterized protein</fullName>
    </submittedName>
</protein>
<evidence type="ECO:0000256" key="1">
    <source>
        <dbReference type="SAM" id="MobiDB-lite"/>
    </source>
</evidence>
<dbReference type="Proteomes" id="UP000838878">
    <property type="component" value="Chromosome 7"/>
</dbReference>
<keyword evidence="3" id="KW-1185">Reference proteome</keyword>
<dbReference type="EMBL" id="OV170227">
    <property type="protein sequence ID" value="CAH0728218.1"/>
    <property type="molecule type" value="Genomic_DNA"/>
</dbReference>